<organism evidence="1 2">
    <name type="scientific">Exophiala mesophila</name>
    <name type="common">Black yeast-like fungus</name>
    <dbReference type="NCBI Taxonomy" id="212818"/>
    <lineage>
        <taxon>Eukaryota</taxon>
        <taxon>Fungi</taxon>
        <taxon>Dikarya</taxon>
        <taxon>Ascomycota</taxon>
        <taxon>Pezizomycotina</taxon>
        <taxon>Eurotiomycetes</taxon>
        <taxon>Chaetothyriomycetidae</taxon>
        <taxon>Chaetothyriales</taxon>
        <taxon>Herpotrichiellaceae</taxon>
        <taxon>Exophiala</taxon>
    </lineage>
</organism>
<dbReference type="PANTHER" id="PTHR38116">
    <property type="entry name" value="CHROMOSOME 7, WHOLE GENOME SHOTGUN SEQUENCE"/>
    <property type="match status" value="1"/>
</dbReference>
<protein>
    <recommendedName>
        <fullName evidence="3">BZIP domain-containing protein</fullName>
    </recommendedName>
</protein>
<name>A0A0D1Z9D5_EXOME</name>
<evidence type="ECO:0000313" key="1">
    <source>
        <dbReference type="EMBL" id="KIV91337.1"/>
    </source>
</evidence>
<dbReference type="PANTHER" id="PTHR38116:SF1">
    <property type="entry name" value="BZIP DOMAIN-CONTAINING PROTEIN"/>
    <property type="match status" value="1"/>
</dbReference>
<dbReference type="Pfam" id="PF11905">
    <property type="entry name" value="DUF3425"/>
    <property type="match status" value="1"/>
</dbReference>
<evidence type="ECO:0008006" key="3">
    <source>
        <dbReference type="Google" id="ProtNLM"/>
    </source>
</evidence>
<evidence type="ECO:0000313" key="2">
    <source>
        <dbReference type="Proteomes" id="UP000054302"/>
    </source>
</evidence>
<dbReference type="InterPro" id="IPR021833">
    <property type="entry name" value="DUF3425"/>
</dbReference>
<dbReference type="AlphaFoldDB" id="A0A0D1Z9D5"/>
<gene>
    <name evidence="1" type="ORF">PV10_05885</name>
</gene>
<dbReference type="RefSeq" id="XP_016222911.1">
    <property type="nucleotide sequence ID" value="XM_016370618.1"/>
</dbReference>
<dbReference type="VEuPathDB" id="FungiDB:PV10_05885"/>
<accession>A0A0D1Z9D5</accession>
<dbReference type="STRING" id="212818.A0A0D1Z9D5"/>
<reference evidence="1 2" key="1">
    <citation type="submission" date="2015-01" db="EMBL/GenBank/DDBJ databases">
        <title>The Genome Sequence of Exophiala mesophila CBS40295.</title>
        <authorList>
            <consortium name="The Broad Institute Genomics Platform"/>
            <person name="Cuomo C."/>
            <person name="de Hoog S."/>
            <person name="Gorbushina A."/>
            <person name="Stielow B."/>
            <person name="Teixiera M."/>
            <person name="Abouelleil A."/>
            <person name="Chapman S.B."/>
            <person name="Priest M."/>
            <person name="Young S.K."/>
            <person name="Wortman J."/>
            <person name="Nusbaum C."/>
            <person name="Birren B."/>
        </authorList>
    </citation>
    <scope>NUCLEOTIDE SEQUENCE [LARGE SCALE GENOMIC DNA]</scope>
    <source>
        <strain evidence="1 2">CBS 40295</strain>
    </source>
</reference>
<dbReference type="OMA" id="LWADCIG"/>
<keyword evidence="2" id="KW-1185">Reference proteome</keyword>
<proteinExistence type="predicted"/>
<sequence length="302" mass="34159">MASAMQAMPSIPLQRMPQLMAAVNPNDDWTGITDAAERKRRQNRLNVRAYRRRKGQSAAQERQVELISSTTTTQTPAIAMMPCWDERRGTVVMLAAAEARALVKAQTPLLPYRPTRLKLDKVMFPLSSDHLMVLLQFNVVRGLLANYHLLLMFRPETATNGECSTAAEHVMPDPIDASPNCELPETLRPTRLQTTVVHGKWIDIIPHPVLRDNLIRARGTFDADDLWNDTIGGLFQGFPDSHFEQHGVVVWSPPWAVSGWEISTGFWRKWGWTLRGCPDIIHATNIRRRQRGQRPLGFIADA</sequence>
<dbReference type="OrthoDB" id="2245989at2759"/>
<dbReference type="GeneID" id="27323730"/>
<dbReference type="Proteomes" id="UP000054302">
    <property type="component" value="Unassembled WGS sequence"/>
</dbReference>
<dbReference type="EMBL" id="KN847523">
    <property type="protein sequence ID" value="KIV91337.1"/>
    <property type="molecule type" value="Genomic_DNA"/>
</dbReference>